<comment type="caution">
    <text evidence="7">The sequence shown here is derived from an EMBL/GenBank/DDBJ whole genome shotgun (WGS) entry which is preliminary data.</text>
</comment>
<keyword evidence="3 6" id="KW-0732">Signal</keyword>
<dbReference type="InterPro" id="IPR008758">
    <property type="entry name" value="Peptidase_S28"/>
</dbReference>
<evidence type="ECO:0000256" key="5">
    <source>
        <dbReference type="ARBA" id="ARBA00023180"/>
    </source>
</evidence>
<proteinExistence type="inferred from homology"/>
<dbReference type="Pfam" id="PF05577">
    <property type="entry name" value="Peptidase_S28"/>
    <property type="match status" value="2"/>
</dbReference>
<dbReference type="GO" id="GO:0006508">
    <property type="term" value="P:proteolysis"/>
    <property type="evidence" value="ECO:0007669"/>
    <property type="project" value="UniProtKB-KW"/>
</dbReference>
<protein>
    <submittedName>
        <fullName evidence="7">Lysosomal Pro-X carboxypeptidase</fullName>
    </submittedName>
</protein>
<dbReference type="EMBL" id="CASHTH010004061">
    <property type="protein sequence ID" value="CAI8053025.1"/>
    <property type="molecule type" value="Genomic_DNA"/>
</dbReference>
<evidence type="ECO:0000256" key="3">
    <source>
        <dbReference type="ARBA" id="ARBA00022729"/>
    </source>
</evidence>
<evidence type="ECO:0000256" key="1">
    <source>
        <dbReference type="ARBA" id="ARBA00011079"/>
    </source>
</evidence>
<evidence type="ECO:0000256" key="4">
    <source>
        <dbReference type="ARBA" id="ARBA00022801"/>
    </source>
</evidence>
<keyword evidence="2" id="KW-0645">Protease</keyword>
<evidence type="ECO:0000256" key="6">
    <source>
        <dbReference type="SAM" id="SignalP"/>
    </source>
</evidence>
<keyword evidence="5" id="KW-0325">Glycoprotein</keyword>
<sequence length="363" mass="39978">MVGIVRLLVAISSLTLLVRAAPSPPKYVELYTEQMVDHFNYELQDTFMERYFLSNVYWKGSGPLFFYTGNEGAIEGFYDNTGFLFELAENFSALIVFAEHRYYGKSLPYGESTFTLSHIGYLTAEQALADYAVLISRLRTQYRISKVISFGGSYGGMLSAWFRFKYPNSVDGALAASAPIYIVANLTSPYAFFGLVTQDFEKVDSRCPLYVREAYAEIDTLAAQGEEGLKQITEAFELCSPLTSDKVYLKNSSKNIHTSFLAPLPAYPVTVACNSLVAAESKLHGLAQAADISTASNIIFSNGDLDPWSVGGVTESLSESLTAILIKGGAHHLDLRFSNPADPPSVIEAREKEKEIIAGWIKS</sequence>
<dbReference type="InterPro" id="IPR029058">
    <property type="entry name" value="AB_hydrolase_fold"/>
</dbReference>
<gene>
    <name evidence="7" type="ORF">GBAR_LOCUS29002</name>
</gene>
<dbReference type="SUPFAM" id="SSF53474">
    <property type="entry name" value="alpha/beta-Hydrolases"/>
    <property type="match status" value="1"/>
</dbReference>
<evidence type="ECO:0000313" key="7">
    <source>
        <dbReference type="EMBL" id="CAI8053025.1"/>
    </source>
</evidence>
<evidence type="ECO:0000313" key="8">
    <source>
        <dbReference type="Proteomes" id="UP001174909"/>
    </source>
</evidence>
<name>A0AA35TRE0_GEOBA</name>
<reference evidence="7" key="1">
    <citation type="submission" date="2023-03" db="EMBL/GenBank/DDBJ databases">
        <authorList>
            <person name="Steffen K."/>
            <person name="Cardenas P."/>
        </authorList>
    </citation>
    <scope>NUCLEOTIDE SEQUENCE</scope>
</reference>
<dbReference type="Proteomes" id="UP001174909">
    <property type="component" value="Unassembled WGS sequence"/>
</dbReference>
<organism evidence="7 8">
    <name type="scientific">Geodia barretti</name>
    <name type="common">Barrett's horny sponge</name>
    <dbReference type="NCBI Taxonomy" id="519541"/>
    <lineage>
        <taxon>Eukaryota</taxon>
        <taxon>Metazoa</taxon>
        <taxon>Porifera</taxon>
        <taxon>Demospongiae</taxon>
        <taxon>Heteroscleromorpha</taxon>
        <taxon>Tetractinellida</taxon>
        <taxon>Astrophorina</taxon>
        <taxon>Geodiidae</taxon>
        <taxon>Geodia</taxon>
    </lineage>
</organism>
<dbReference type="GO" id="GO:0008239">
    <property type="term" value="F:dipeptidyl-peptidase activity"/>
    <property type="evidence" value="ECO:0007669"/>
    <property type="project" value="TreeGrafter"/>
</dbReference>
<feature type="signal peptide" evidence="6">
    <location>
        <begin position="1"/>
        <end position="20"/>
    </location>
</feature>
<dbReference type="PANTHER" id="PTHR11010">
    <property type="entry name" value="PROTEASE S28 PRO-X CARBOXYPEPTIDASE-RELATED"/>
    <property type="match status" value="1"/>
</dbReference>
<dbReference type="PANTHER" id="PTHR11010:SF107">
    <property type="entry name" value="DIPEPTIDYL PEPTIDASE 2"/>
    <property type="match status" value="1"/>
</dbReference>
<feature type="chain" id="PRO_5041463235" evidence="6">
    <location>
        <begin position="21"/>
        <end position="363"/>
    </location>
</feature>
<keyword evidence="8" id="KW-1185">Reference proteome</keyword>
<dbReference type="AlphaFoldDB" id="A0AA35TRE0"/>
<accession>A0AA35TRE0</accession>
<dbReference type="GO" id="GO:0004180">
    <property type="term" value="F:carboxypeptidase activity"/>
    <property type="evidence" value="ECO:0007669"/>
    <property type="project" value="UniProtKB-KW"/>
</dbReference>
<dbReference type="GO" id="GO:0070008">
    <property type="term" value="F:serine-type exopeptidase activity"/>
    <property type="evidence" value="ECO:0007669"/>
    <property type="project" value="InterPro"/>
</dbReference>
<comment type="similarity">
    <text evidence="1">Belongs to the peptidase S28 family.</text>
</comment>
<keyword evidence="4" id="KW-0378">Hydrolase</keyword>
<keyword evidence="7" id="KW-0121">Carboxypeptidase</keyword>
<dbReference type="Gene3D" id="3.40.50.1820">
    <property type="entry name" value="alpha/beta hydrolase"/>
    <property type="match status" value="1"/>
</dbReference>
<evidence type="ECO:0000256" key="2">
    <source>
        <dbReference type="ARBA" id="ARBA00022670"/>
    </source>
</evidence>